<keyword evidence="1" id="KW-0812">Transmembrane</keyword>
<dbReference type="EMBL" id="OOIL02000104">
    <property type="protein sequence ID" value="VFQ60116.1"/>
    <property type="molecule type" value="Genomic_DNA"/>
</dbReference>
<organism evidence="2 3">
    <name type="scientific">Cuscuta campestris</name>
    <dbReference type="NCBI Taxonomy" id="132261"/>
    <lineage>
        <taxon>Eukaryota</taxon>
        <taxon>Viridiplantae</taxon>
        <taxon>Streptophyta</taxon>
        <taxon>Embryophyta</taxon>
        <taxon>Tracheophyta</taxon>
        <taxon>Spermatophyta</taxon>
        <taxon>Magnoliopsida</taxon>
        <taxon>eudicotyledons</taxon>
        <taxon>Gunneridae</taxon>
        <taxon>Pentapetalae</taxon>
        <taxon>asterids</taxon>
        <taxon>lamiids</taxon>
        <taxon>Solanales</taxon>
        <taxon>Convolvulaceae</taxon>
        <taxon>Cuscuteae</taxon>
        <taxon>Cuscuta</taxon>
        <taxon>Cuscuta subgen. Grammica</taxon>
        <taxon>Cuscuta sect. Cleistogrammica</taxon>
    </lineage>
</organism>
<protein>
    <submittedName>
        <fullName evidence="2">Uncharacterized protein</fullName>
    </submittedName>
</protein>
<evidence type="ECO:0000313" key="2">
    <source>
        <dbReference type="EMBL" id="VFQ60116.1"/>
    </source>
</evidence>
<feature type="transmembrane region" description="Helical" evidence="1">
    <location>
        <begin position="21"/>
        <end position="45"/>
    </location>
</feature>
<name>A0A484KE42_9ASTE</name>
<proteinExistence type="predicted"/>
<evidence type="ECO:0000313" key="3">
    <source>
        <dbReference type="Proteomes" id="UP000595140"/>
    </source>
</evidence>
<keyword evidence="1" id="KW-1133">Transmembrane helix</keyword>
<gene>
    <name evidence="2" type="ORF">CCAM_LOCUS1892</name>
</gene>
<accession>A0A484KE42</accession>
<dbReference type="AlphaFoldDB" id="A0A484KE42"/>
<reference evidence="2 3" key="1">
    <citation type="submission" date="2018-04" db="EMBL/GenBank/DDBJ databases">
        <authorList>
            <person name="Vogel A."/>
        </authorList>
    </citation>
    <scope>NUCLEOTIDE SEQUENCE [LARGE SCALE GENOMIC DNA]</scope>
</reference>
<evidence type="ECO:0000256" key="1">
    <source>
        <dbReference type="SAM" id="Phobius"/>
    </source>
</evidence>
<keyword evidence="3" id="KW-1185">Reference proteome</keyword>
<keyword evidence="1" id="KW-0472">Membrane</keyword>
<sequence length="78" mass="8900">MLYSDLQKYSQIFFLGKGAPFLSVLFLLYVVLVVTLFLLCFFALIGVNNHVYDCPSFLFPFHLFSALKIPSVTGTIYH</sequence>
<dbReference type="Proteomes" id="UP000595140">
    <property type="component" value="Unassembled WGS sequence"/>
</dbReference>